<dbReference type="EMBL" id="BQXU01000010">
    <property type="protein sequence ID" value="GKT44634.1"/>
    <property type="molecule type" value="Genomic_DNA"/>
</dbReference>
<evidence type="ECO:0000313" key="3">
    <source>
        <dbReference type="Proteomes" id="UP001055115"/>
    </source>
</evidence>
<name>A0AA37LC63_9PEZI</name>
<keyword evidence="3" id="KW-1185">Reference proteome</keyword>
<evidence type="ECO:0000256" key="1">
    <source>
        <dbReference type="SAM" id="SignalP"/>
    </source>
</evidence>
<dbReference type="AlphaFoldDB" id="A0AA37LC63"/>
<accession>A0AA37LC63</accession>
<proteinExistence type="predicted"/>
<feature type="chain" id="PRO_5041248462" evidence="1">
    <location>
        <begin position="18"/>
        <end position="102"/>
    </location>
</feature>
<dbReference type="GeneID" id="73325617"/>
<protein>
    <submittedName>
        <fullName evidence="2">Uncharacterized protein</fullName>
    </submittedName>
</protein>
<organism evidence="2 3">
    <name type="scientific">Colletotrichum spaethianum</name>
    <dbReference type="NCBI Taxonomy" id="700344"/>
    <lineage>
        <taxon>Eukaryota</taxon>
        <taxon>Fungi</taxon>
        <taxon>Dikarya</taxon>
        <taxon>Ascomycota</taxon>
        <taxon>Pezizomycotina</taxon>
        <taxon>Sordariomycetes</taxon>
        <taxon>Hypocreomycetidae</taxon>
        <taxon>Glomerellales</taxon>
        <taxon>Glomerellaceae</taxon>
        <taxon>Colletotrichum</taxon>
        <taxon>Colletotrichum spaethianum species complex</taxon>
    </lineage>
</organism>
<dbReference type="RefSeq" id="XP_049126984.1">
    <property type="nucleotide sequence ID" value="XM_049271027.1"/>
</dbReference>
<comment type="caution">
    <text evidence="2">The sequence shown here is derived from an EMBL/GenBank/DDBJ whole genome shotgun (WGS) entry which is preliminary data.</text>
</comment>
<dbReference type="Proteomes" id="UP001055115">
    <property type="component" value="Unassembled WGS sequence"/>
</dbReference>
<evidence type="ECO:0000313" key="2">
    <source>
        <dbReference type="EMBL" id="GKT44634.1"/>
    </source>
</evidence>
<gene>
    <name evidence="2" type="ORF">ColSpa_04815</name>
</gene>
<reference evidence="2 3" key="1">
    <citation type="submission" date="2022-03" db="EMBL/GenBank/DDBJ databases">
        <title>Genome data of Colletotrichum spp.</title>
        <authorList>
            <person name="Utami Y.D."/>
            <person name="Hiruma K."/>
        </authorList>
    </citation>
    <scope>NUCLEOTIDE SEQUENCE [LARGE SCALE GENOMIC DNA]</scope>
    <source>
        <strain evidence="2 3">MAFF 239500</strain>
    </source>
</reference>
<sequence length="102" mass="10957">MMIKSAALLVTLFPTLAWSCATYHFCLCQNGDNSFNDAVIKKACGNFGGSYMKFDDGRYYCVAGSANAGIGGVQPLLLSNCRFRKACNNYGAAGDSNCWAKD</sequence>
<keyword evidence="1" id="KW-0732">Signal</keyword>
<feature type="signal peptide" evidence="1">
    <location>
        <begin position="1"/>
        <end position="17"/>
    </location>
</feature>